<keyword evidence="1" id="KW-0732">Signal</keyword>
<feature type="signal peptide" evidence="1">
    <location>
        <begin position="1"/>
        <end position="23"/>
    </location>
</feature>
<dbReference type="Gene3D" id="2.40.50.870">
    <property type="entry name" value="Protein of unknown function (DUF3299)"/>
    <property type="match status" value="1"/>
</dbReference>
<protein>
    <recommendedName>
        <fullName evidence="4">Lipoprotein</fullName>
    </recommendedName>
</protein>
<proteinExistence type="predicted"/>
<reference evidence="3" key="1">
    <citation type="submission" date="2016-10" db="EMBL/GenBank/DDBJ databases">
        <authorList>
            <person name="Varghese N."/>
            <person name="Submissions S."/>
        </authorList>
    </citation>
    <scope>NUCLEOTIDE SEQUENCE [LARGE SCALE GENOMIC DNA]</scope>
    <source>
        <strain evidence="3">CCTCC 2012022</strain>
    </source>
</reference>
<evidence type="ECO:0000256" key="1">
    <source>
        <dbReference type="SAM" id="SignalP"/>
    </source>
</evidence>
<dbReference type="AlphaFoldDB" id="A0A1H2FQQ1"/>
<name>A0A1H2FQQ1_9GAMM</name>
<accession>A0A1H2FQQ1</accession>
<organism evidence="2 3">
    <name type="scientific">Geopseudomonas guangdongensis</name>
    <dbReference type="NCBI Taxonomy" id="1245526"/>
    <lineage>
        <taxon>Bacteria</taxon>
        <taxon>Pseudomonadati</taxon>
        <taxon>Pseudomonadota</taxon>
        <taxon>Gammaproteobacteria</taxon>
        <taxon>Pseudomonadales</taxon>
        <taxon>Pseudomonadaceae</taxon>
        <taxon>Geopseudomonas</taxon>
    </lineage>
</organism>
<dbReference type="OrthoDB" id="9784998at2"/>
<evidence type="ECO:0008006" key="4">
    <source>
        <dbReference type="Google" id="ProtNLM"/>
    </source>
</evidence>
<dbReference type="Pfam" id="PF11736">
    <property type="entry name" value="DUF3299"/>
    <property type="match status" value="1"/>
</dbReference>
<dbReference type="STRING" id="1245526.SAMN05216580_1352"/>
<dbReference type="RefSeq" id="WP_090213083.1">
    <property type="nucleotide sequence ID" value="NZ_LT629780.1"/>
</dbReference>
<feature type="chain" id="PRO_5009274147" description="Lipoprotein" evidence="1">
    <location>
        <begin position="24"/>
        <end position="174"/>
    </location>
</feature>
<dbReference type="Proteomes" id="UP000243063">
    <property type="component" value="Chromosome I"/>
</dbReference>
<evidence type="ECO:0000313" key="2">
    <source>
        <dbReference type="EMBL" id="SDU09684.1"/>
    </source>
</evidence>
<keyword evidence="3" id="KW-1185">Reference proteome</keyword>
<sequence length="174" mass="18582">MPARLLLSVALLPLVLLASPAPAAEPRTLSWEELVPEGAPPPPPPVALHDLAQLADVLAAESGPPATQQAPAEPVVEALHGQAVRLPGYVVPLGLNRAGQVREFLLVPYYGACIHVPPPPSNQIVHVESAEGVAIDALWQPFWIEGELRVEHSATALAEAGYRMRAEKIVPYEF</sequence>
<dbReference type="EMBL" id="LT629780">
    <property type="protein sequence ID" value="SDU09684.1"/>
    <property type="molecule type" value="Genomic_DNA"/>
</dbReference>
<dbReference type="InterPro" id="IPR021727">
    <property type="entry name" value="DUF3299"/>
</dbReference>
<gene>
    <name evidence="2" type="ORF">SAMN05216580_1352</name>
</gene>
<evidence type="ECO:0000313" key="3">
    <source>
        <dbReference type="Proteomes" id="UP000243063"/>
    </source>
</evidence>